<evidence type="ECO:0000313" key="3">
    <source>
        <dbReference type="Proteomes" id="UP001596170"/>
    </source>
</evidence>
<sequence length="333" mass="38749">MLPFCEHCEDVVVYDITPKTKQKTIKGKEISYLAKEAHCHECGSLMFIPEVHDHNLNQINEAYRAVEKLITVPEIEKAVEMFGIGKRPLSLALGWGEGTLTRYLDGQMPTKQYSLTLKKVIADPEYMVELLELNKDKINESTYTNCKQTILELKKRNLECNSGNQKKIDSVVQYLLYKCVEITPLALQKLLYYSQAFNYTINKEFLFEDDCEAWVHGPVYKTIYEKYKGYGYNPIEEELNVYNFRLLTNDEKNLLDSIVNNFGCYSGKVLEDMTHIESPWKDMRKGLRADEPSNRIISKTSIENYFKEIKNKHSLVNVSDIRDYSTDIFQKIH</sequence>
<reference evidence="3" key="1">
    <citation type="journal article" date="2019" name="Int. J. Syst. Evol. Microbiol.">
        <title>The Global Catalogue of Microorganisms (GCM) 10K type strain sequencing project: providing services to taxonomists for standard genome sequencing and annotation.</title>
        <authorList>
            <consortium name="The Broad Institute Genomics Platform"/>
            <consortium name="The Broad Institute Genome Sequencing Center for Infectious Disease"/>
            <person name="Wu L."/>
            <person name="Ma J."/>
        </authorList>
    </citation>
    <scope>NUCLEOTIDE SEQUENCE [LARGE SCALE GENOMIC DNA]</scope>
    <source>
        <strain evidence="3">CCUG 54527</strain>
    </source>
</reference>
<dbReference type="EMBL" id="JBHSRI010000025">
    <property type="protein sequence ID" value="MFC6040541.1"/>
    <property type="molecule type" value="Genomic_DNA"/>
</dbReference>
<keyword evidence="3" id="KW-1185">Reference proteome</keyword>
<dbReference type="Proteomes" id="UP001596170">
    <property type="component" value="Unassembled WGS sequence"/>
</dbReference>
<accession>A0ABW1LAM7</accession>
<dbReference type="InterPro" id="IPR025272">
    <property type="entry name" value="SocA_Panacea"/>
</dbReference>
<evidence type="ECO:0000313" key="2">
    <source>
        <dbReference type="EMBL" id="MFC6040541.1"/>
    </source>
</evidence>
<gene>
    <name evidence="2" type="ORF">ACFPYN_14030</name>
</gene>
<comment type="caution">
    <text evidence="2">The sequence shown here is derived from an EMBL/GenBank/DDBJ whole genome shotgun (WGS) entry which is preliminary data.</text>
</comment>
<organism evidence="2 3">
    <name type="scientific">Paenisporosarcina macmurdoensis</name>
    <dbReference type="NCBI Taxonomy" id="212659"/>
    <lineage>
        <taxon>Bacteria</taxon>
        <taxon>Bacillati</taxon>
        <taxon>Bacillota</taxon>
        <taxon>Bacilli</taxon>
        <taxon>Bacillales</taxon>
        <taxon>Caryophanaceae</taxon>
        <taxon>Paenisporosarcina</taxon>
    </lineage>
</organism>
<evidence type="ECO:0000259" key="1">
    <source>
        <dbReference type="Pfam" id="PF13274"/>
    </source>
</evidence>
<dbReference type="Pfam" id="PF13274">
    <property type="entry name" value="SocA_Panacea"/>
    <property type="match status" value="1"/>
</dbReference>
<feature type="domain" description="Antitoxin SocA-like Panacea" evidence="1">
    <location>
        <begin position="187"/>
        <end position="281"/>
    </location>
</feature>
<proteinExistence type="predicted"/>
<protein>
    <submittedName>
        <fullName evidence="2">Type II toxin-antitoxin system antitoxin SocA domain-containing protein</fullName>
    </submittedName>
</protein>
<dbReference type="RefSeq" id="WP_377735047.1">
    <property type="nucleotide sequence ID" value="NZ_JBHSRI010000025.1"/>
</dbReference>
<name>A0ABW1LAM7_9BACL</name>